<dbReference type="PRINTS" id="PR00895">
    <property type="entry name" value="PENTAXIN"/>
</dbReference>
<keyword evidence="2 6" id="KW-0106">Calcium</keyword>
<evidence type="ECO:0000256" key="4">
    <source>
        <dbReference type="ARBA" id="ARBA00023180"/>
    </source>
</evidence>
<dbReference type="InterPro" id="IPR013320">
    <property type="entry name" value="ConA-like_dom_sf"/>
</dbReference>
<sequence>IADYALHFPVEGTTDYVNIWGMPSLTQFTVCLWMKSSDTSHYGTPFSYSTPGQDNTIIVYNYRSFQFYINGKFRTTHVSANDGRWHHICASWENKWGSWKLYKDGFVASSGIWFLAGHVIKSGGSLTLAQEQDSVGGRFTQNQCFIGMLTNVNVWNYVLSTAQVKQMSKVCLPGREGNVYKWSDFIHGREGKARVVMPSPCKPQAF</sequence>
<reference evidence="8 9" key="1">
    <citation type="submission" date="2022-05" db="EMBL/GenBank/DDBJ databases">
        <authorList>
            <consortium name="Genoscope - CEA"/>
            <person name="William W."/>
        </authorList>
    </citation>
    <scope>NUCLEOTIDE SEQUENCE [LARGE SCALE GENOMIC DNA]</scope>
</reference>
<comment type="similarity">
    <text evidence="6">Belongs to the pentraxin family.</text>
</comment>
<comment type="caution">
    <text evidence="5">Lacks conserved residue(s) required for the propagation of feature annotation.</text>
</comment>
<keyword evidence="4" id="KW-0325">Glycoprotein</keyword>
<keyword evidence="3" id="KW-1015">Disulfide bond</keyword>
<comment type="cofactor">
    <cofactor evidence="6">
        <name>Ca(2+)</name>
        <dbReference type="ChEBI" id="CHEBI:29108"/>
    </cofactor>
    <text evidence="6">Binds 2 calcium ions per subunit.</text>
</comment>
<name>A0ABN8QR63_9CNID</name>
<evidence type="ECO:0000256" key="5">
    <source>
        <dbReference type="PROSITE-ProRule" id="PRU01172"/>
    </source>
</evidence>
<keyword evidence="9" id="KW-1185">Reference proteome</keyword>
<evidence type="ECO:0000313" key="9">
    <source>
        <dbReference type="Proteomes" id="UP001159405"/>
    </source>
</evidence>
<evidence type="ECO:0000256" key="6">
    <source>
        <dbReference type="RuleBase" id="RU362112"/>
    </source>
</evidence>
<dbReference type="SMART" id="SM00159">
    <property type="entry name" value="PTX"/>
    <property type="match status" value="1"/>
</dbReference>
<dbReference type="SUPFAM" id="SSF49899">
    <property type="entry name" value="Concanavalin A-like lectins/glucanases"/>
    <property type="match status" value="1"/>
</dbReference>
<dbReference type="PANTHER" id="PTHR19277">
    <property type="entry name" value="PENTRAXIN"/>
    <property type="match status" value="1"/>
</dbReference>
<comment type="subcellular location">
    <subcellularLocation>
        <location evidence="6">Secreted</location>
    </subcellularLocation>
</comment>
<proteinExistence type="inferred from homology"/>
<organism evidence="8 9">
    <name type="scientific">Porites lobata</name>
    <dbReference type="NCBI Taxonomy" id="104759"/>
    <lineage>
        <taxon>Eukaryota</taxon>
        <taxon>Metazoa</taxon>
        <taxon>Cnidaria</taxon>
        <taxon>Anthozoa</taxon>
        <taxon>Hexacorallia</taxon>
        <taxon>Scleractinia</taxon>
        <taxon>Fungiina</taxon>
        <taxon>Poritidae</taxon>
        <taxon>Porites</taxon>
    </lineage>
</organism>
<protein>
    <recommendedName>
        <fullName evidence="6">Pentraxin family member</fullName>
    </recommendedName>
</protein>
<keyword evidence="1 6" id="KW-0479">Metal-binding</keyword>
<evidence type="ECO:0000256" key="2">
    <source>
        <dbReference type="ARBA" id="ARBA00022837"/>
    </source>
</evidence>
<dbReference type="PANTHER" id="PTHR19277:SF125">
    <property type="entry name" value="B6"/>
    <property type="match status" value="1"/>
</dbReference>
<dbReference type="Pfam" id="PF00354">
    <property type="entry name" value="Pentaxin"/>
    <property type="match status" value="1"/>
</dbReference>
<dbReference type="InterPro" id="IPR051360">
    <property type="entry name" value="Neuronal_Pentraxin_Related"/>
</dbReference>
<dbReference type="PROSITE" id="PS51828">
    <property type="entry name" value="PTX_2"/>
    <property type="match status" value="1"/>
</dbReference>
<comment type="subunit">
    <text evidence="6">Homopentamer. Pentaxin (or pentraxin) have a discoid arrangement of 5 non-covalently bound subunits.</text>
</comment>
<accession>A0ABN8QR63</accession>
<evidence type="ECO:0000256" key="1">
    <source>
        <dbReference type="ARBA" id="ARBA00022723"/>
    </source>
</evidence>
<comment type="caution">
    <text evidence="8">The sequence shown here is derived from an EMBL/GenBank/DDBJ whole genome shotgun (WGS) entry which is preliminary data.</text>
</comment>
<feature type="domain" description="Pentraxin (PTX)" evidence="7">
    <location>
        <begin position="2"/>
        <end position="202"/>
    </location>
</feature>
<dbReference type="InterPro" id="IPR001759">
    <property type="entry name" value="PTX_dom"/>
</dbReference>
<dbReference type="EMBL" id="CALNXK010000140">
    <property type="protein sequence ID" value="CAH3167383.1"/>
    <property type="molecule type" value="Genomic_DNA"/>
</dbReference>
<evidence type="ECO:0000313" key="8">
    <source>
        <dbReference type="EMBL" id="CAH3167383.1"/>
    </source>
</evidence>
<dbReference type="Gene3D" id="2.60.120.200">
    <property type="match status" value="1"/>
</dbReference>
<evidence type="ECO:0000256" key="3">
    <source>
        <dbReference type="ARBA" id="ARBA00023157"/>
    </source>
</evidence>
<evidence type="ECO:0000259" key="7">
    <source>
        <dbReference type="PROSITE" id="PS51828"/>
    </source>
</evidence>
<dbReference type="Proteomes" id="UP001159405">
    <property type="component" value="Unassembled WGS sequence"/>
</dbReference>
<feature type="non-terminal residue" evidence="8">
    <location>
        <position position="1"/>
    </location>
</feature>
<gene>
    <name evidence="8" type="ORF">PLOB_00008644</name>
</gene>